<proteinExistence type="predicted"/>
<dbReference type="InterPro" id="IPR032466">
    <property type="entry name" value="Metal_Hydrolase"/>
</dbReference>
<dbReference type="Proteomes" id="UP000254799">
    <property type="component" value="Unassembled WGS sequence"/>
</dbReference>
<dbReference type="GO" id="GO:0006508">
    <property type="term" value="P:proteolysis"/>
    <property type="evidence" value="ECO:0007669"/>
    <property type="project" value="InterPro"/>
</dbReference>
<dbReference type="Gene3D" id="3.20.20.140">
    <property type="entry name" value="Metal-dependent hydrolases"/>
    <property type="match status" value="1"/>
</dbReference>
<dbReference type="InterPro" id="IPR008257">
    <property type="entry name" value="Pept_M19"/>
</dbReference>
<sequence>MTSKAEICIRHVPDRGHFSLPLVATHSNAHALCPQPRNLTDQQLRAIRDSGGAVGVNFGNAFLRADGRRDSDTPLTTIIREACSHF</sequence>
<dbReference type="EMBL" id="UGLB01000003">
    <property type="protein sequence ID" value="STT48544.1"/>
    <property type="molecule type" value="Genomic_DNA"/>
</dbReference>
<protein>
    <submittedName>
        <fullName evidence="2">Microsomal dipeptidase</fullName>
    </submittedName>
</protein>
<evidence type="ECO:0000313" key="1">
    <source>
        <dbReference type="EMBL" id="STT48544.1"/>
    </source>
</evidence>
<dbReference type="GO" id="GO:0070573">
    <property type="term" value="F:metallodipeptidase activity"/>
    <property type="evidence" value="ECO:0007669"/>
    <property type="project" value="InterPro"/>
</dbReference>
<organism evidence="2 3">
    <name type="scientific">Klebsiella pneumoniae</name>
    <dbReference type="NCBI Taxonomy" id="573"/>
    <lineage>
        <taxon>Bacteria</taxon>
        <taxon>Pseudomonadati</taxon>
        <taxon>Pseudomonadota</taxon>
        <taxon>Gammaproteobacteria</taxon>
        <taxon>Enterobacterales</taxon>
        <taxon>Enterobacteriaceae</taxon>
        <taxon>Klebsiella/Raoultella group</taxon>
        <taxon>Klebsiella</taxon>
        <taxon>Klebsiella pneumoniae complex</taxon>
    </lineage>
</organism>
<dbReference type="Pfam" id="PF01244">
    <property type="entry name" value="Peptidase_M19"/>
    <property type="match status" value="1"/>
</dbReference>
<dbReference type="PANTHER" id="PTHR10443:SF12">
    <property type="entry name" value="DIPEPTIDASE"/>
    <property type="match status" value="1"/>
</dbReference>
<gene>
    <name evidence="2" type="ORF">NCTC8849_03168</name>
    <name evidence="1" type="ORF">NCTC9637_03490</name>
</gene>
<evidence type="ECO:0000313" key="4">
    <source>
        <dbReference type="Proteomes" id="UP000255099"/>
    </source>
</evidence>
<reference evidence="3 4" key="1">
    <citation type="submission" date="2018-06" db="EMBL/GenBank/DDBJ databases">
        <authorList>
            <consortium name="Pathogen Informatics"/>
            <person name="Doyle S."/>
        </authorList>
    </citation>
    <scope>NUCLEOTIDE SEQUENCE [LARGE SCALE GENOMIC DNA]</scope>
    <source>
        <strain evidence="2 3">NCTC8849</strain>
        <strain evidence="1 4">NCTC9637</strain>
    </source>
</reference>
<dbReference type="PROSITE" id="PS51365">
    <property type="entry name" value="RENAL_DIPEPTIDASE_2"/>
    <property type="match status" value="1"/>
</dbReference>
<dbReference type="PANTHER" id="PTHR10443">
    <property type="entry name" value="MICROSOMAL DIPEPTIDASE"/>
    <property type="match status" value="1"/>
</dbReference>
<dbReference type="AlphaFoldDB" id="A0A377WID4"/>
<name>A0A377WID4_KLEPN</name>
<evidence type="ECO:0000313" key="3">
    <source>
        <dbReference type="Proteomes" id="UP000254799"/>
    </source>
</evidence>
<accession>A0A377WID4</accession>
<evidence type="ECO:0000313" key="2">
    <source>
        <dbReference type="EMBL" id="STT54580.1"/>
    </source>
</evidence>
<dbReference type="SUPFAM" id="SSF51556">
    <property type="entry name" value="Metallo-dependent hydrolases"/>
    <property type="match status" value="1"/>
</dbReference>
<dbReference type="EMBL" id="UGLC01000002">
    <property type="protein sequence ID" value="STT54580.1"/>
    <property type="molecule type" value="Genomic_DNA"/>
</dbReference>
<dbReference type="Proteomes" id="UP000255099">
    <property type="component" value="Unassembled WGS sequence"/>
</dbReference>